<accession>A0A3L6PJY1</accession>
<dbReference type="Gene3D" id="3.80.10.10">
    <property type="entry name" value="Ribonuclease Inhibitor"/>
    <property type="match status" value="1"/>
</dbReference>
<dbReference type="AlphaFoldDB" id="A0A3L6PJY1"/>
<feature type="compositionally biased region" description="Acidic residues" evidence="7">
    <location>
        <begin position="10"/>
        <end position="38"/>
    </location>
</feature>
<dbReference type="InterPro" id="IPR032675">
    <property type="entry name" value="LRR_dom_sf"/>
</dbReference>
<dbReference type="Gene3D" id="1.20.5.4130">
    <property type="match status" value="1"/>
</dbReference>
<dbReference type="PANTHER" id="PTHR36766:SF64">
    <property type="entry name" value="OS12G0206100 PROTEIN"/>
    <property type="match status" value="1"/>
</dbReference>
<evidence type="ECO:0000256" key="1">
    <source>
        <dbReference type="ARBA" id="ARBA00008894"/>
    </source>
</evidence>
<protein>
    <submittedName>
        <fullName evidence="10">NBS-LRR-like resistance protein</fullName>
    </submittedName>
</protein>
<sequence length="799" mass="88949">MHNNGNEMNSNEDADYIMDDQDCCDDDDDLDDTDEDDGYGNNSGSEEVVNDLTFSLLSQAIQWWHFCSWSAAAGQCEEPKSDIGEWMAAKSEGRVNRADPLMPVPLEVHACPTLRHSGAYNGGLLIPASVSTRERSADAPDEYGVPKSRESLHLLAAILRGAHHLFDGMPTNDKRGLRRHAFLPVHAARRIALIQHNCHTTVVAAPLAFQRDKLIKPFLSRQSFTSSRLPLLLLYTSGEVIGIHHDSLSNMSGMEAALASGLLKVAGDKLVSLIKSEFASITGVKKDLSDLQDIHGEITSWLSLVHHISIETNPRFRWVIKLKDVAYDIDDLVHEVELEAEKHKLWSGSDKNAIVDSLCAKRKSLLFRHKMARKIKDIKGRSKATGQQTLLSDGEESKIPARDQVKNEIVTKLVESKKGEGGCILSIVGLGGSGKSTLAHHICHDNKIKENFKGTIFWVHNEVATSLQNKVATGYIQKCRYLSLTTGTEKVNKDLFDKVRALYVCDGKVSFDKPVKKRFYIRSVVVNNESFSPFPALILKFEYLGYLEIHNVKYKKLSEAISGCWNLQSLHFIDCEGFVTIPESVGRLKKLRTLELNRVYDLGSLPQSVGDCRELQSIQLYSCNKLREIPTSIGKIENLRDLPSTLPCRTLLTLNLSHTNIAMLPQWVTNIGTLECIDFVYCKELVELPKGIANLKRLAVLNIMGCSKLRRMPSGLGQLNRLRKLGLFVIGCGGDDASILELDSLDMISGDMVIRNLKYLKDPDDDIDDFGEQPMNATEDGGENVDASNDLDEFALDDF</sequence>
<feature type="region of interest" description="Disordered" evidence="7">
    <location>
        <begin position="768"/>
        <end position="791"/>
    </location>
</feature>
<reference evidence="11" key="1">
    <citation type="journal article" date="2019" name="Nat. Commun.">
        <title>The genome of broomcorn millet.</title>
        <authorList>
            <person name="Zou C."/>
            <person name="Miki D."/>
            <person name="Li D."/>
            <person name="Tang Q."/>
            <person name="Xiao L."/>
            <person name="Rajput S."/>
            <person name="Deng P."/>
            <person name="Jia W."/>
            <person name="Huang R."/>
            <person name="Zhang M."/>
            <person name="Sun Y."/>
            <person name="Hu J."/>
            <person name="Fu X."/>
            <person name="Schnable P.S."/>
            <person name="Li F."/>
            <person name="Zhang H."/>
            <person name="Feng B."/>
            <person name="Zhu X."/>
            <person name="Liu R."/>
            <person name="Schnable J.C."/>
            <person name="Zhu J.-K."/>
            <person name="Zhang H."/>
        </authorList>
    </citation>
    <scope>NUCLEOTIDE SEQUENCE [LARGE SCALE GENOMIC DNA]</scope>
</reference>
<keyword evidence="2" id="KW-0433">Leucine-rich repeat</keyword>
<dbReference type="SUPFAM" id="SSF52540">
    <property type="entry name" value="P-loop containing nucleoside triphosphate hydrolases"/>
    <property type="match status" value="1"/>
</dbReference>
<dbReference type="Pfam" id="PF18052">
    <property type="entry name" value="Rx_N"/>
    <property type="match status" value="1"/>
</dbReference>
<evidence type="ECO:0000313" key="11">
    <source>
        <dbReference type="Proteomes" id="UP000275267"/>
    </source>
</evidence>
<evidence type="ECO:0000259" key="8">
    <source>
        <dbReference type="Pfam" id="PF00931"/>
    </source>
</evidence>
<dbReference type="GO" id="GO:0051707">
    <property type="term" value="P:response to other organism"/>
    <property type="evidence" value="ECO:0007669"/>
    <property type="project" value="UniProtKB-ARBA"/>
</dbReference>
<gene>
    <name evidence="10" type="ORF">C2845_PM18G02870</name>
</gene>
<organism evidence="10 11">
    <name type="scientific">Panicum miliaceum</name>
    <name type="common">Proso millet</name>
    <name type="synonym">Broomcorn millet</name>
    <dbReference type="NCBI Taxonomy" id="4540"/>
    <lineage>
        <taxon>Eukaryota</taxon>
        <taxon>Viridiplantae</taxon>
        <taxon>Streptophyta</taxon>
        <taxon>Embryophyta</taxon>
        <taxon>Tracheophyta</taxon>
        <taxon>Spermatophyta</taxon>
        <taxon>Magnoliopsida</taxon>
        <taxon>Liliopsida</taxon>
        <taxon>Poales</taxon>
        <taxon>Poaceae</taxon>
        <taxon>PACMAD clade</taxon>
        <taxon>Panicoideae</taxon>
        <taxon>Panicodae</taxon>
        <taxon>Paniceae</taxon>
        <taxon>Panicinae</taxon>
        <taxon>Panicum</taxon>
        <taxon>Panicum sect. Panicum</taxon>
    </lineage>
</organism>
<evidence type="ECO:0000256" key="3">
    <source>
        <dbReference type="ARBA" id="ARBA00022737"/>
    </source>
</evidence>
<dbReference type="PANTHER" id="PTHR36766">
    <property type="entry name" value="PLANT BROAD-SPECTRUM MILDEW RESISTANCE PROTEIN RPW8"/>
    <property type="match status" value="1"/>
</dbReference>
<dbReference type="Gene3D" id="3.40.50.300">
    <property type="entry name" value="P-loop containing nucleotide triphosphate hydrolases"/>
    <property type="match status" value="1"/>
</dbReference>
<dbReference type="GO" id="GO:0005524">
    <property type="term" value="F:ATP binding"/>
    <property type="evidence" value="ECO:0007669"/>
    <property type="project" value="UniProtKB-KW"/>
</dbReference>
<name>A0A3L6PJY1_PANMI</name>
<keyword evidence="6" id="KW-0067">ATP-binding</keyword>
<comment type="similarity">
    <text evidence="1">Belongs to the disease resistance NB-LRR family.</text>
</comment>
<proteinExistence type="inferred from homology"/>
<keyword evidence="3" id="KW-0677">Repeat</keyword>
<dbReference type="InterPro" id="IPR027417">
    <property type="entry name" value="P-loop_NTPase"/>
</dbReference>
<keyword evidence="4" id="KW-0547">Nucleotide-binding</keyword>
<dbReference type="InterPro" id="IPR041118">
    <property type="entry name" value="Rx_N"/>
</dbReference>
<feature type="domain" description="NB-ARC" evidence="8">
    <location>
        <begin position="403"/>
        <end position="460"/>
    </location>
</feature>
<evidence type="ECO:0000256" key="5">
    <source>
        <dbReference type="ARBA" id="ARBA00022821"/>
    </source>
</evidence>
<feature type="domain" description="Disease resistance N-terminal" evidence="9">
    <location>
        <begin position="263"/>
        <end position="350"/>
    </location>
</feature>
<keyword evidence="5" id="KW-0611">Plant defense</keyword>
<dbReference type="PRINTS" id="PR00364">
    <property type="entry name" value="DISEASERSIST"/>
</dbReference>
<feature type="region of interest" description="Disordered" evidence="7">
    <location>
        <begin position="1"/>
        <end position="45"/>
    </location>
</feature>
<dbReference type="Pfam" id="PF00931">
    <property type="entry name" value="NB-ARC"/>
    <property type="match status" value="1"/>
</dbReference>
<evidence type="ECO:0000256" key="4">
    <source>
        <dbReference type="ARBA" id="ARBA00022741"/>
    </source>
</evidence>
<dbReference type="EMBL" id="PQIB02000017">
    <property type="protein sequence ID" value="RLM59121.1"/>
    <property type="molecule type" value="Genomic_DNA"/>
</dbReference>
<evidence type="ECO:0000256" key="7">
    <source>
        <dbReference type="SAM" id="MobiDB-lite"/>
    </source>
</evidence>
<dbReference type="GO" id="GO:0043531">
    <property type="term" value="F:ADP binding"/>
    <property type="evidence" value="ECO:0007669"/>
    <property type="project" value="InterPro"/>
</dbReference>
<keyword evidence="11" id="KW-1185">Reference proteome</keyword>
<dbReference type="GO" id="GO:0006952">
    <property type="term" value="P:defense response"/>
    <property type="evidence" value="ECO:0007669"/>
    <property type="project" value="UniProtKB-KW"/>
</dbReference>
<dbReference type="SUPFAM" id="SSF52058">
    <property type="entry name" value="L domain-like"/>
    <property type="match status" value="1"/>
</dbReference>
<dbReference type="STRING" id="4540.A0A3L6PJY1"/>
<dbReference type="Proteomes" id="UP000275267">
    <property type="component" value="Unassembled WGS sequence"/>
</dbReference>
<dbReference type="OrthoDB" id="683304at2759"/>
<evidence type="ECO:0000313" key="10">
    <source>
        <dbReference type="EMBL" id="RLM59121.1"/>
    </source>
</evidence>
<evidence type="ECO:0000259" key="9">
    <source>
        <dbReference type="Pfam" id="PF18052"/>
    </source>
</evidence>
<comment type="caution">
    <text evidence="10">The sequence shown here is derived from an EMBL/GenBank/DDBJ whole genome shotgun (WGS) entry which is preliminary data.</text>
</comment>
<dbReference type="InterPro" id="IPR002182">
    <property type="entry name" value="NB-ARC"/>
</dbReference>
<evidence type="ECO:0000256" key="2">
    <source>
        <dbReference type="ARBA" id="ARBA00022614"/>
    </source>
</evidence>
<evidence type="ECO:0000256" key="6">
    <source>
        <dbReference type="ARBA" id="ARBA00022840"/>
    </source>
</evidence>